<reference evidence="6" key="1">
    <citation type="submission" date="2017-01" db="EMBL/GenBank/DDBJ databases">
        <title>Comparative genomics of anhydrobiosis in the tardigrade Hypsibius dujardini.</title>
        <authorList>
            <person name="Yoshida Y."/>
            <person name="Koutsovoulos G."/>
            <person name="Laetsch D."/>
            <person name="Stevens L."/>
            <person name="Kumar S."/>
            <person name="Horikawa D."/>
            <person name="Ishino K."/>
            <person name="Komine S."/>
            <person name="Tomita M."/>
            <person name="Blaxter M."/>
            <person name="Arakawa K."/>
        </authorList>
    </citation>
    <scope>NUCLEOTIDE SEQUENCE [LARGE SCALE GENOMIC DNA]</scope>
    <source>
        <strain evidence="6">Z151</strain>
    </source>
</reference>
<dbReference type="InterPro" id="IPR021859">
    <property type="entry name" value="XTBD"/>
</dbReference>
<feature type="domain" description="G-patch" evidence="2">
    <location>
        <begin position="575"/>
        <end position="627"/>
    </location>
</feature>
<proteinExistence type="predicted"/>
<dbReference type="InterPro" id="IPR036867">
    <property type="entry name" value="R3H_dom_sf"/>
</dbReference>
<gene>
    <name evidence="5" type="ORF">BV898_11967</name>
</gene>
<evidence type="ECO:0000259" key="3">
    <source>
        <dbReference type="PROSITE" id="PS51061"/>
    </source>
</evidence>
<evidence type="ECO:0000259" key="4">
    <source>
        <dbReference type="PROSITE" id="PS51827"/>
    </source>
</evidence>
<dbReference type="Pfam" id="PF01585">
    <property type="entry name" value="G-patch"/>
    <property type="match status" value="1"/>
</dbReference>
<dbReference type="GO" id="GO:0003676">
    <property type="term" value="F:nucleic acid binding"/>
    <property type="evidence" value="ECO:0007669"/>
    <property type="project" value="UniProtKB-UniRule"/>
</dbReference>
<dbReference type="AlphaFoldDB" id="A0A1W0WF68"/>
<dbReference type="SMART" id="SM00393">
    <property type="entry name" value="R3H"/>
    <property type="match status" value="1"/>
</dbReference>
<dbReference type="InterPro" id="IPR000467">
    <property type="entry name" value="G_patch_dom"/>
</dbReference>
<dbReference type="Pfam" id="PF01424">
    <property type="entry name" value="R3H"/>
    <property type="match status" value="1"/>
</dbReference>
<accession>A0A1W0WF68</accession>
<evidence type="ECO:0000256" key="1">
    <source>
        <dbReference type="SAM" id="MobiDB-lite"/>
    </source>
</evidence>
<evidence type="ECO:0008006" key="7">
    <source>
        <dbReference type="Google" id="ProtNLM"/>
    </source>
</evidence>
<dbReference type="Gene3D" id="3.30.1370.50">
    <property type="entry name" value="R3H-like domain"/>
    <property type="match status" value="1"/>
</dbReference>
<feature type="compositionally biased region" description="Low complexity" evidence="1">
    <location>
        <begin position="140"/>
        <end position="153"/>
    </location>
</feature>
<dbReference type="PROSITE" id="PS50174">
    <property type="entry name" value="G_PATCH"/>
    <property type="match status" value="1"/>
</dbReference>
<organism evidence="5 6">
    <name type="scientific">Hypsibius exemplaris</name>
    <name type="common">Freshwater tardigrade</name>
    <dbReference type="NCBI Taxonomy" id="2072580"/>
    <lineage>
        <taxon>Eukaryota</taxon>
        <taxon>Metazoa</taxon>
        <taxon>Ecdysozoa</taxon>
        <taxon>Tardigrada</taxon>
        <taxon>Eutardigrada</taxon>
        <taxon>Parachela</taxon>
        <taxon>Hypsibioidea</taxon>
        <taxon>Hypsibiidae</taxon>
        <taxon>Hypsibius</taxon>
    </lineage>
</organism>
<dbReference type="Proteomes" id="UP000192578">
    <property type="component" value="Unassembled WGS sequence"/>
</dbReference>
<dbReference type="PROSITE" id="PS51061">
    <property type="entry name" value="R3H"/>
    <property type="match status" value="1"/>
</dbReference>
<name>A0A1W0WF68_HYPEX</name>
<comment type="caution">
    <text evidence="5">The sequence shown here is derived from an EMBL/GenBank/DDBJ whole genome shotgun (WGS) entry which is preliminary data.</text>
</comment>
<evidence type="ECO:0000259" key="2">
    <source>
        <dbReference type="PROSITE" id="PS50174"/>
    </source>
</evidence>
<sequence>MALANLNFRPHINGSSSHGAPANFDIDSLRGAKETSWSWNVRRKFISFHLGQVQNQIPLDMLNCYAWTLVNSRTLGCRYDHDHIAQLNLLAEEAGIENDLEMGGPTPQIISSSGSSNNRRGRGRGGGGGGGRPTDHRQTNGSGSHAHGSNGNSLAHNHPRPGMLLPRPGMLLPRSIHLNSLPASTNALANVSGFTVLPPVRPQHPVSLSASFVAAQQAQPPPRIDPGMIRSSAARPITVSELEAQMMNKMTTLSLSEETATGPRSTQAVASSRSADPFLSFAKSIRDEATTLSSAEVRQSISSSSHAASRKPVDISASHTVARPSPQATATALDLFVGVVNSSCVVAKPSNSTNATKTTLDHSLTAAPQRPVAAVLPIQALSLNSNPKSVNVSNVSAHQRGALPNKPTKKEKASQLVAPSRGGNAPHAAGLTEALAFLRTRPTDEIIVRQCGDLVEKTASRILQETIDANKAARFIRLEYKTATNQKGQVENIVIVWYNNHALIRSSAAAAKDAKNRASFICLQAFVQHFCVVKISAADGAFVQSISHPDFLSGAVIEQIQSQMANPVSSKPNHDASFGYRLMRRFGWKDGNGLGVNESGIVHAISTSAAAVGYNSYGRPGLGYRDASLDQGLVAEHCEELCQLFLANAVLLEDLVFSSQFSLEEREIIHAVAEKFGLQHNSAGSGENRHIIVRYKWSLPKLVEELRRVGGKTGRYELCEPLPNQSM</sequence>
<evidence type="ECO:0000313" key="5">
    <source>
        <dbReference type="EMBL" id="OQV13860.1"/>
    </source>
</evidence>
<dbReference type="OrthoDB" id="2359216at2759"/>
<protein>
    <recommendedName>
        <fullName evidence="7">NF-kappa-B-repressing factor</fullName>
    </recommendedName>
</protein>
<dbReference type="Pfam" id="PF11952">
    <property type="entry name" value="XTBD"/>
    <property type="match status" value="1"/>
</dbReference>
<feature type="region of interest" description="Disordered" evidence="1">
    <location>
        <begin position="292"/>
        <end position="312"/>
    </location>
</feature>
<evidence type="ECO:0000313" key="6">
    <source>
        <dbReference type="Proteomes" id="UP000192578"/>
    </source>
</evidence>
<feature type="domain" description="R3H" evidence="3">
    <location>
        <begin position="632"/>
        <end position="697"/>
    </location>
</feature>
<dbReference type="EMBL" id="MTYJ01000115">
    <property type="protein sequence ID" value="OQV13860.1"/>
    <property type="molecule type" value="Genomic_DNA"/>
</dbReference>
<feature type="region of interest" description="Disordered" evidence="1">
    <location>
        <begin position="100"/>
        <end position="168"/>
    </location>
</feature>
<keyword evidence="6" id="KW-1185">Reference proteome</keyword>
<dbReference type="SMART" id="SM00443">
    <property type="entry name" value="G_patch"/>
    <property type="match status" value="1"/>
</dbReference>
<dbReference type="PROSITE" id="PS51827">
    <property type="entry name" value="XTBD"/>
    <property type="match status" value="1"/>
</dbReference>
<feature type="domain" description="XRN2-binding (XTBD)" evidence="4">
    <location>
        <begin position="26"/>
        <end position="114"/>
    </location>
</feature>
<dbReference type="InterPro" id="IPR001374">
    <property type="entry name" value="R3H_dom"/>
</dbReference>
<dbReference type="SUPFAM" id="SSF82708">
    <property type="entry name" value="R3H domain"/>
    <property type="match status" value="1"/>
</dbReference>